<evidence type="ECO:0000256" key="5">
    <source>
        <dbReference type="ARBA" id="ARBA00022919"/>
    </source>
</evidence>
<dbReference type="PANTHER" id="PTHR21290">
    <property type="entry name" value="SPHINGOMYELIN SYNTHETASE"/>
    <property type="match status" value="1"/>
</dbReference>
<dbReference type="GO" id="GO:0000139">
    <property type="term" value="C:Golgi membrane"/>
    <property type="evidence" value="ECO:0007669"/>
    <property type="project" value="TreeGrafter"/>
</dbReference>
<feature type="transmembrane region" description="Helical" evidence="9">
    <location>
        <begin position="356"/>
        <end position="381"/>
    </location>
</feature>
<evidence type="ECO:0000256" key="8">
    <source>
        <dbReference type="ARBA" id="ARBA00023136"/>
    </source>
</evidence>
<keyword evidence="7" id="KW-0443">Lipid metabolism</keyword>
<keyword evidence="4 9" id="KW-0812">Transmembrane</keyword>
<feature type="transmembrane region" description="Helical" evidence="9">
    <location>
        <begin position="40"/>
        <end position="59"/>
    </location>
</feature>
<evidence type="ECO:0000256" key="9">
    <source>
        <dbReference type="SAM" id="Phobius"/>
    </source>
</evidence>
<keyword evidence="3" id="KW-0808">Transferase</keyword>
<dbReference type="GO" id="GO:0033188">
    <property type="term" value="F:sphingomyelin synthase activity"/>
    <property type="evidence" value="ECO:0007669"/>
    <property type="project" value="TreeGrafter"/>
</dbReference>
<dbReference type="GO" id="GO:0047493">
    <property type="term" value="F:ceramide cholinephosphotransferase activity"/>
    <property type="evidence" value="ECO:0007669"/>
    <property type="project" value="TreeGrafter"/>
</dbReference>
<name>A0A7S4QLZ0_9STRA</name>
<feature type="transmembrane region" description="Helical" evidence="9">
    <location>
        <begin position="482"/>
        <end position="501"/>
    </location>
</feature>
<evidence type="ECO:0000256" key="1">
    <source>
        <dbReference type="ARBA" id="ARBA00004141"/>
    </source>
</evidence>
<dbReference type="EMBL" id="HBNS01005837">
    <property type="protein sequence ID" value="CAE4587653.1"/>
    <property type="molecule type" value="Transcribed_RNA"/>
</dbReference>
<organism evidence="11">
    <name type="scientific">Ditylum brightwellii</name>
    <dbReference type="NCBI Taxonomy" id="49249"/>
    <lineage>
        <taxon>Eukaryota</taxon>
        <taxon>Sar</taxon>
        <taxon>Stramenopiles</taxon>
        <taxon>Ochrophyta</taxon>
        <taxon>Bacillariophyta</taxon>
        <taxon>Mediophyceae</taxon>
        <taxon>Lithodesmiophycidae</taxon>
        <taxon>Lithodesmiales</taxon>
        <taxon>Lithodesmiaceae</taxon>
        <taxon>Ditylum</taxon>
    </lineage>
</organism>
<feature type="transmembrane region" description="Helical" evidence="9">
    <location>
        <begin position="71"/>
        <end position="89"/>
    </location>
</feature>
<proteinExistence type="inferred from homology"/>
<evidence type="ECO:0000313" key="11">
    <source>
        <dbReference type="EMBL" id="CAE4587653.1"/>
    </source>
</evidence>
<evidence type="ECO:0000256" key="2">
    <source>
        <dbReference type="ARBA" id="ARBA00005441"/>
    </source>
</evidence>
<dbReference type="GO" id="GO:0046513">
    <property type="term" value="P:ceramide biosynthetic process"/>
    <property type="evidence" value="ECO:0007669"/>
    <property type="project" value="TreeGrafter"/>
</dbReference>
<sequence>MKEPSIKTEDLQMDNMERNSHSQQQQNNANAVQSKPKSRYIFAFIFLPPLLLYLCPSNSTALLSSTLKVRYTAYFLLSLPFCFMAHLFTQTHLPLQQRLVAASFASSSALNQVGSFGTCAFVAATVVLWFGLSSIPLDHQHSSIASNVANAKKHDDDDGADRTKSNTSLIQQQQLQTLLQDGKVRTILAGFFVTIALLTENFLVWVVSATYVPSHNDTPTPLQDNGRLVLQSLASLASFTKADLQSIRDALNVPWSLVSALATSLLCVELHMGDDRSKKRSLWGVVLRALMTLAFARMIRGISFSLTVLPSQIPFCYDNKFPNPPPDNWSEWIWVGLNPATNGGCNDLIVSGHATITSLFACICTSVSGNTLFGICVWVLLSVDFLVEMYQGLHYSVDMFLGGVITSLLWKSFAHLEKDAHIGKNTKFVSLEHISVSDGMWYGVPTYVAFGVLTFGSSFMANGFIYLYLVCSVGVVVKNGGYSHYVQHLLLCLLYVALGVYL</sequence>
<evidence type="ECO:0000256" key="4">
    <source>
        <dbReference type="ARBA" id="ARBA00022692"/>
    </source>
</evidence>
<evidence type="ECO:0000256" key="3">
    <source>
        <dbReference type="ARBA" id="ARBA00022679"/>
    </source>
</evidence>
<keyword evidence="5" id="KW-0746">Sphingolipid metabolism</keyword>
<evidence type="ECO:0000256" key="7">
    <source>
        <dbReference type="ARBA" id="ARBA00023098"/>
    </source>
</evidence>
<dbReference type="AlphaFoldDB" id="A0A7S4QLZ0"/>
<comment type="similarity">
    <text evidence="2">Belongs to the sphingomyelin synthase family.</text>
</comment>
<feature type="transmembrane region" description="Helical" evidence="9">
    <location>
        <begin position="109"/>
        <end position="132"/>
    </location>
</feature>
<dbReference type="PANTHER" id="PTHR21290:SF25">
    <property type="entry name" value="SPHINGOMYELIN SYNTHASE-RELATED PROTEIN 1"/>
    <property type="match status" value="1"/>
</dbReference>
<accession>A0A7S4QLZ0</accession>
<feature type="transmembrane region" description="Helical" evidence="9">
    <location>
        <begin position="447"/>
        <end position="470"/>
    </location>
</feature>
<feature type="transmembrane region" description="Helical" evidence="9">
    <location>
        <begin position="187"/>
        <end position="212"/>
    </location>
</feature>
<comment type="subcellular location">
    <subcellularLocation>
        <location evidence="1">Membrane</location>
        <topology evidence="1">Multi-pass membrane protein</topology>
    </subcellularLocation>
</comment>
<dbReference type="GO" id="GO:0005789">
    <property type="term" value="C:endoplasmic reticulum membrane"/>
    <property type="evidence" value="ECO:0007669"/>
    <property type="project" value="TreeGrafter"/>
</dbReference>
<protein>
    <recommendedName>
        <fullName evidence="10">Sphingomyelin synthase-like domain-containing protein</fullName>
    </recommendedName>
</protein>
<keyword evidence="6 9" id="KW-1133">Transmembrane helix</keyword>
<dbReference type="InterPro" id="IPR025749">
    <property type="entry name" value="Sphingomyelin_synth-like_dom"/>
</dbReference>
<gene>
    <name evidence="11" type="ORF">DBRI00130_LOCUS4751</name>
</gene>
<dbReference type="Pfam" id="PF14360">
    <property type="entry name" value="PAP2_C"/>
    <property type="match status" value="1"/>
</dbReference>
<evidence type="ECO:0000256" key="6">
    <source>
        <dbReference type="ARBA" id="ARBA00022989"/>
    </source>
</evidence>
<reference evidence="11" key="1">
    <citation type="submission" date="2021-01" db="EMBL/GenBank/DDBJ databases">
        <authorList>
            <person name="Corre E."/>
            <person name="Pelletier E."/>
            <person name="Niang G."/>
            <person name="Scheremetjew M."/>
            <person name="Finn R."/>
            <person name="Kale V."/>
            <person name="Holt S."/>
            <person name="Cochrane G."/>
            <person name="Meng A."/>
            <person name="Brown T."/>
            <person name="Cohen L."/>
        </authorList>
    </citation>
    <scope>NUCLEOTIDE SEQUENCE</scope>
    <source>
        <strain evidence="11">GSO104</strain>
    </source>
</reference>
<dbReference type="InterPro" id="IPR045221">
    <property type="entry name" value="Sphingomyelin_synth-like"/>
</dbReference>
<keyword evidence="8 9" id="KW-0472">Membrane</keyword>
<feature type="domain" description="Sphingomyelin synthase-like" evidence="10">
    <location>
        <begin position="344"/>
        <end position="415"/>
    </location>
</feature>
<dbReference type="GO" id="GO:0005886">
    <property type="term" value="C:plasma membrane"/>
    <property type="evidence" value="ECO:0007669"/>
    <property type="project" value="TreeGrafter"/>
</dbReference>
<evidence type="ECO:0000259" key="10">
    <source>
        <dbReference type="Pfam" id="PF14360"/>
    </source>
</evidence>